<evidence type="ECO:0000256" key="2">
    <source>
        <dbReference type="ARBA" id="ARBA00023125"/>
    </source>
</evidence>
<dbReference type="EMBL" id="DWVY01000048">
    <property type="protein sequence ID" value="HJC75152.1"/>
    <property type="molecule type" value="Genomic_DNA"/>
</dbReference>
<keyword evidence="2" id="KW-0238">DNA-binding</keyword>
<dbReference type="InterPro" id="IPR036388">
    <property type="entry name" value="WH-like_DNA-bd_sf"/>
</dbReference>
<evidence type="ECO:0000313" key="5">
    <source>
        <dbReference type="EMBL" id="HJC75152.1"/>
    </source>
</evidence>
<dbReference type="SUPFAM" id="SSF46785">
    <property type="entry name" value="Winged helix' DNA-binding domain"/>
    <property type="match status" value="1"/>
</dbReference>
<reference evidence="5" key="2">
    <citation type="submission" date="2021-04" db="EMBL/GenBank/DDBJ databases">
        <authorList>
            <person name="Gilroy R."/>
        </authorList>
    </citation>
    <scope>NUCLEOTIDE SEQUENCE</scope>
    <source>
        <strain evidence="5">CHK196-7946</strain>
    </source>
</reference>
<comment type="caution">
    <text evidence="5">The sequence shown here is derived from an EMBL/GenBank/DDBJ whole genome shotgun (WGS) entry which is preliminary data.</text>
</comment>
<dbReference type="Pfam" id="PF12802">
    <property type="entry name" value="MarR_2"/>
    <property type="match status" value="1"/>
</dbReference>
<dbReference type="PANTHER" id="PTHR42756:SF1">
    <property type="entry name" value="TRANSCRIPTIONAL REPRESSOR OF EMRAB OPERON"/>
    <property type="match status" value="1"/>
</dbReference>
<evidence type="ECO:0000256" key="3">
    <source>
        <dbReference type="ARBA" id="ARBA00023163"/>
    </source>
</evidence>
<sequence length="152" mass="17781">MSESFNICQLYSTWAKGTVLYTRWAAQCGIGYPELMVLYSLKTGIDLTQRQITEETGLVKATVNTVIRDLKNRDMIILEPSRHDKREKLVFLTEKGKQYADEIIVPLLEAEERISRKIGNERMEQTIGTMELFNLLFEKELKQRIEREKHNL</sequence>
<gene>
    <name evidence="5" type="ORF">H9697_09460</name>
</gene>
<reference evidence="5" key="1">
    <citation type="journal article" date="2021" name="PeerJ">
        <title>Extensive microbial diversity within the chicken gut microbiome revealed by metagenomics and culture.</title>
        <authorList>
            <person name="Gilroy R."/>
            <person name="Ravi A."/>
            <person name="Getino M."/>
            <person name="Pursley I."/>
            <person name="Horton D.L."/>
            <person name="Alikhan N.F."/>
            <person name="Baker D."/>
            <person name="Gharbi K."/>
            <person name="Hall N."/>
            <person name="Watson M."/>
            <person name="Adriaenssens E.M."/>
            <person name="Foster-Nyarko E."/>
            <person name="Jarju S."/>
            <person name="Secka A."/>
            <person name="Antonio M."/>
            <person name="Oren A."/>
            <person name="Chaudhuri R.R."/>
            <person name="La Ragione R."/>
            <person name="Hildebrand F."/>
            <person name="Pallen M.J."/>
        </authorList>
    </citation>
    <scope>NUCLEOTIDE SEQUENCE</scope>
    <source>
        <strain evidence="5">CHK196-7946</strain>
    </source>
</reference>
<accession>A0A9D2QBV1</accession>
<organism evidence="5 6">
    <name type="scientific">Candidatus Mediterraneibacter faecavium</name>
    <dbReference type="NCBI Taxonomy" id="2838668"/>
    <lineage>
        <taxon>Bacteria</taxon>
        <taxon>Bacillati</taxon>
        <taxon>Bacillota</taxon>
        <taxon>Clostridia</taxon>
        <taxon>Lachnospirales</taxon>
        <taxon>Lachnospiraceae</taxon>
        <taxon>Mediterraneibacter</taxon>
    </lineage>
</organism>
<proteinExistence type="predicted"/>
<keyword evidence="3" id="KW-0804">Transcription</keyword>
<evidence type="ECO:0000259" key="4">
    <source>
        <dbReference type="PROSITE" id="PS50995"/>
    </source>
</evidence>
<dbReference type="PROSITE" id="PS50995">
    <property type="entry name" value="HTH_MARR_2"/>
    <property type="match status" value="1"/>
</dbReference>
<evidence type="ECO:0000256" key="1">
    <source>
        <dbReference type="ARBA" id="ARBA00023015"/>
    </source>
</evidence>
<dbReference type="SMART" id="SM00347">
    <property type="entry name" value="HTH_MARR"/>
    <property type="match status" value="1"/>
</dbReference>
<dbReference type="PANTHER" id="PTHR42756">
    <property type="entry name" value="TRANSCRIPTIONAL REGULATOR, MARR"/>
    <property type="match status" value="1"/>
</dbReference>
<dbReference type="Proteomes" id="UP000823902">
    <property type="component" value="Unassembled WGS sequence"/>
</dbReference>
<dbReference type="InterPro" id="IPR036390">
    <property type="entry name" value="WH_DNA-bd_sf"/>
</dbReference>
<protein>
    <submittedName>
        <fullName evidence="5">MarR family transcriptional regulator</fullName>
    </submittedName>
</protein>
<name>A0A9D2QBV1_9FIRM</name>
<dbReference type="GO" id="GO:0003677">
    <property type="term" value="F:DNA binding"/>
    <property type="evidence" value="ECO:0007669"/>
    <property type="project" value="UniProtKB-KW"/>
</dbReference>
<dbReference type="Gene3D" id="1.10.10.10">
    <property type="entry name" value="Winged helix-like DNA-binding domain superfamily/Winged helix DNA-binding domain"/>
    <property type="match status" value="1"/>
</dbReference>
<feature type="domain" description="HTH marR-type" evidence="4">
    <location>
        <begin position="1"/>
        <end position="142"/>
    </location>
</feature>
<keyword evidence="1" id="KW-0805">Transcription regulation</keyword>
<dbReference type="GO" id="GO:0003700">
    <property type="term" value="F:DNA-binding transcription factor activity"/>
    <property type="evidence" value="ECO:0007669"/>
    <property type="project" value="InterPro"/>
</dbReference>
<evidence type="ECO:0000313" key="6">
    <source>
        <dbReference type="Proteomes" id="UP000823902"/>
    </source>
</evidence>
<dbReference type="AlphaFoldDB" id="A0A9D2QBV1"/>
<dbReference type="InterPro" id="IPR000835">
    <property type="entry name" value="HTH_MarR-typ"/>
</dbReference>